<evidence type="ECO:0000256" key="4">
    <source>
        <dbReference type="ARBA" id="ARBA00033164"/>
    </source>
</evidence>
<dbReference type="PANTHER" id="PTHR21600:SF87">
    <property type="entry name" value="RNA PSEUDOURIDYLATE SYNTHASE DOMAIN-CONTAINING PROTEIN 1"/>
    <property type="match status" value="1"/>
</dbReference>
<dbReference type="InterPro" id="IPR006224">
    <property type="entry name" value="PsdUridine_synth_RluA-like_CS"/>
</dbReference>
<evidence type="ECO:0000313" key="6">
    <source>
        <dbReference type="EMBL" id="CUN39233.1"/>
    </source>
</evidence>
<evidence type="ECO:0000256" key="1">
    <source>
        <dbReference type="ARBA" id="ARBA00000073"/>
    </source>
</evidence>
<dbReference type="GO" id="GO:0000455">
    <property type="term" value="P:enzyme-directed rRNA pseudouridine synthesis"/>
    <property type="evidence" value="ECO:0007669"/>
    <property type="project" value="TreeGrafter"/>
</dbReference>
<dbReference type="GO" id="GO:0003723">
    <property type="term" value="F:RNA binding"/>
    <property type="evidence" value="ECO:0007669"/>
    <property type="project" value="InterPro"/>
</dbReference>
<comment type="catalytic activity">
    <reaction evidence="1">
        <text>a uridine in RNA = a pseudouridine in RNA</text>
        <dbReference type="Rhea" id="RHEA:48348"/>
        <dbReference type="Rhea" id="RHEA-COMP:12068"/>
        <dbReference type="Rhea" id="RHEA-COMP:12069"/>
        <dbReference type="ChEBI" id="CHEBI:65314"/>
        <dbReference type="ChEBI" id="CHEBI:65315"/>
    </reaction>
</comment>
<reference evidence="6 7" key="1">
    <citation type="submission" date="2015-09" db="EMBL/GenBank/DDBJ databases">
        <authorList>
            <consortium name="Pathogen Informatics"/>
        </authorList>
    </citation>
    <scope>NUCLEOTIDE SEQUENCE [LARGE SCALE GENOMIC DNA]</scope>
    <source>
        <strain evidence="6 7">2789STDY5608823</strain>
    </source>
</reference>
<dbReference type="InterPro" id="IPR020103">
    <property type="entry name" value="PsdUridine_synth_cat_dom_sf"/>
</dbReference>
<evidence type="ECO:0000256" key="3">
    <source>
        <dbReference type="ARBA" id="ARBA00031870"/>
    </source>
</evidence>
<dbReference type="RefSeq" id="WP_253276020.1">
    <property type="nucleotide sequence ID" value="NZ_CYYP01000001.1"/>
</dbReference>
<dbReference type="EMBL" id="CYYP01000001">
    <property type="protein sequence ID" value="CUN39233.1"/>
    <property type="molecule type" value="Genomic_DNA"/>
</dbReference>
<dbReference type="CDD" id="cd02869">
    <property type="entry name" value="PseudoU_synth_RluA_like"/>
    <property type="match status" value="1"/>
</dbReference>
<name>A0A173WIC0_9ACTN</name>
<sequence length="219" mass="24631">MNEEPQVLYCDAWLMAIDKPAGMIVHGDGTGERTLTDYASDLLLAMGDGFAATDMQPLNRLDRDTTGVVLFSLDKQTQPSFDQMVIDHAFEKHYLALAEGKIDWNEKLIDKPIARDRHDSRKMRVGASGKPSQTRVKVLKRLKSRRGLPTRSYIDVELLTGRKHQIRVHLASEHHPLVGDDLYGTPRPCGLMLHAHSVSFTHPVTGEHIHIEAPCPWEP</sequence>
<dbReference type="AlphaFoldDB" id="A0A173WIC0"/>
<dbReference type="InterPro" id="IPR050188">
    <property type="entry name" value="RluA_PseudoU_synthase"/>
</dbReference>
<keyword evidence="6" id="KW-0413">Isomerase</keyword>
<proteinExistence type="inferred from homology"/>
<accession>A0A173WIC0</accession>
<evidence type="ECO:0000313" key="7">
    <source>
        <dbReference type="Proteomes" id="UP000095468"/>
    </source>
</evidence>
<organism evidence="6 7">
    <name type="scientific">Collinsella aerofaciens</name>
    <dbReference type="NCBI Taxonomy" id="74426"/>
    <lineage>
        <taxon>Bacteria</taxon>
        <taxon>Bacillati</taxon>
        <taxon>Actinomycetota</taxon>
        <taxon>Coriobacteriia</taxon>
        <taxon>Coriobacteriales</taxon>
        <taxon>Coriobacteriaceae</taxon>
        <taxon>Collinsella</taxon>
    </lineage>
</organism>
<dbReference type="GO" id="GO:0140098">
    <property type="term" value="F:catalytic activity, acting on RNA"/>
    <property type="evidence" value="ECO:0007669"/>
    <property type="project" value="UniProtKB-ARBA"/>
</dbReference>
<gene>
    <name evidence="6" type="primary">rluC</name>
    <name evidence="6" type="ORF">ERS852381_00135</name>
</gene>
<evidence type="ECO:0000259" key="5">
    <source>
        <dbReference type="Pfam" id="PF00849"/>
    </source>
</evidence>
<dbReference type="Proteomes" id="UP000095468">
    <property type="component" value="Unassembled WGS sequence"/>
</dbReference>
<comment type="similarity">
    <text evidence="2">Belongs to the pseudouridine synthase RluA family.</text>
</comment>
<dbReference type="PANTHER" id="PTHR21600">
    <property type="entry name" value="MITOCHONDRIAL RNA PSEUDOURIDINE SYNTHASE"/>
    <property type="match status" value="1"/>
</dbReference>
<dbReference type="InterPro" id="IPR006145">
    <property type="entry name" value="PsdUridine_synth_RsuA/RluA"/>
</dbReference>
<dbReference type="Pfam" id="PF00849">
    <property type="entry name" value="PseudoU_synth_2"/>
    <property type="match status" value="1"/>
</dbReference>
<protein>
    <recommendedName>
        <fullName evidence="3">RNA pseudouridylate synthase</fullName>
    </recommendedName>
    <alternativeName>
        <fullName evidence="4">RNA-uridine isomerase</fullName>
    </alternativeName>
</protein>
<dbReference type="SUPFAM" id="SSF55120">
    <property type="entry name" value="Pseudouridine synthase"/>
    <property type="match status" value="1"/>
</dbReference>
<dbReference type="Gene3D" id="3.30.2350.10">
    <property type="entry name" value="Pseudouridine synthase"/>
    <property type="match status" value="1"/>
</dbReference>
<dbReference type="PROSITE" id="PS01129">
    <property type="entry name" value="PSI_RLU"/>
    <property type="match status" value="1"/>
</dbReference>
<feature type="domain" description="Pseudouridine synthase RsuA/RluA-like" evidence="5">
    <location>
        <begin position="15"/>
        <end position="172"/>
    </location>
</feature>
<evidence type="ECO:0000256" key="2">
    <source>
        <dbReference type="ARBA" id="ARBA00010876"/>
    </source>
</evidence>
<dbReference type="GO" id="GO:0009982">
    <property type="term" value="F:pseudouridine synthase activity"/>
    <property type="evidence" value="ECO:0007669"/>
    <property type="project" value="InterPro"/>
</dbReference>